<feature type="transmembrane region" description="Helical" evidence="10">
    <location>
        <begin position="31"/>
        <end position="49"/>
    </location>
</feature>
<dbReference type="CDD" id="cd03250">
    <property type="entry name" value="ABCC_MRP_domain1"/>
    <property type="match status" value="1"/>
</dbReference>
<keyword evidence="7" id="KW-0067">ATP-binding</keyword>
<feature type="domain" description="ABC transporter" evidence="11">
    <location>
        <begin position="1260"/>
        <end position="1494"/>
    </location>
</feature>
<keyword evidence="14" id="KW-1185">Reference proteome</keyword>
<feature type="transmembrane region" description="Helical" evidence="10">
    <location>
        <begin position="1163"/>
        <end position="1184"/>
    </location>
</feature>
<dbReference type="GO" id="GO:0140359">
    <property type="term" value="F:ABC-type transporter activity"/>
    <property type="evidence" value="ECO:0007669"/>
    <property type="project" value="InterPro"/>
</dbReference>
<evidence type="ECO:0000259" key="12">
    <source>
        <dbReference type="PROSITE" id="PS50929"/>
    </source>
</evidence>
<proteinExistence type="inferred from homology"/>
<evidence type="ECO:0000313" key="14">
    <source>
        <dbReference type="Proteomes" id="UP001152747"/>
    </source>
</evidence>
<dbReference type="Gene3D" id="3.40.50.300">
    <property type="entry name" value="P-loop containing nucleotide triphosphate hydrolases"/>
    <property type="match status" value="2"/>
</dbReference>
<feature type="transmembrane region" description="Helical" evidence="10">
    <location>
        <begin position="560"/>
        <end position="579"/>
    </location>
</feature>
<feature type="transmembrane region" description="Helical" evidence="10">
    <location>
        <begin position="61"/>
        <end position="90"/>
    </location>
</feature>
<dbReference type="Pfam" id="PF00664">
    <property type="entry name" value="ABC_membrane"/>
    <property type="match status" value="2"/>
</dbReference>
<dbReference type="SMART" id="SM00382">
    <property type="entry name" value="AAA"/>
    <property type="match status" value="2"/>
</dbReference>
<dbReference type="GO" id="GO:0005524">
    <property type="term" value="F:ATP binding"/>
    <property type="evidence" value="ECO:0007669"/>
    <property type="project" value="UniProtKB-KW"/>
</dbReference>
<dbReference type="Pfam" id="PF00005">
    <property type="entry name" value="ABC_tran"/>
    <property type="match status" value="2"/>
</dbReference>
<feature type="transmembrane region" description="Helical" evidence="10">
    <location>
        <begin position="519"/>
        <end position="540"/>
    </location>
</feature>
<feature type="transmembrane region" description="Helical" evidence="10">
    <location>
        <begin position="1055"/>
        <end position="1074"/>
    </location>
</feature>
<dbReference type="PROSITE" id="PS50893">
    <property type="entry name" value="ABC_TRANSPORTER_2"/>
    <property type="match status" value="2"/>
</dbReference>
<gene>
    <name evidence="13" type="ORF">CAMP_LOCUS12719</name>
</gene>
<dbReference type="InterPro" id="IPR017871">
    <property type="entry name" value="ABC_transporter-like_CS"/>
</dbReference>
<evidence type="ECO:0000256" key="1">
    <source>
        <dbReference type="ARBA" id="ARBA00004127"/>
    </source>
</evidence>
<evidence type="ECO:0000256" key="4">
    <source>
        <dbReference type="ARBA" id="ARBA00022692"/>
    </source>
</evidence>
<feature type="domain" description="ABC transporter" evidence="11">
    <location>
        <begin position="611"/>
        <end position="837"/>
    </location>
</feature>
<evidence type="ECO:0000256" key="3">
    <source>
        <dbReference type="ARBA" id="ARBA00022448"/>
    </source>
</evidence>
<dbReference type="InterPro" id="IPR050173">
    <property type="entry name" value="ABC_transporter_C-like"/>
</dbReference>
<feature type="transmembrane region" description="Helical" evidence="10">
    <location>
        <begin position="1080"/>
        <end position="1098"/>
    </location>
</feature>
<dbReference type="FunFam" id="1.20.1560.10:FF:000100">
    <property type="entry name" value="ABC transporter ATP-binding protein"/>
    <property type="match status" value="1"/>
</dbReference>
<reference evidence="13" key="1">
    <citation type="submission" date="2022-11" db="EMBL/GenBank/DDBJ databases">
        <authorList>
            <person name="Kikuchi T."/>
        </authorList>
    </citation>
    <scope>NUCLEOTIDE SEQUENCE</scope>
    <source>
        <strain evidence="13">PS1010</strain>
    </source>
</reference>
<feature type="transmembrane region" description="Helical" evidence="10">
    <location>
        <begin position="96"/>
        <end position="116"/>
    </location>
</feature>
<dbReference type="GO" id="GO:0012505">
    <property type="term" value="C:endomembrane system"/>
    <property type="evidence" value="ECO:0007669"/>
    <property type="project" value="UniProtKB-SubCell"/>
</dbReference>
<comment type="subcellular location">
    <subcellularLocation>
        <location evidence="1">Endomembrane system</location>
        <topology evidence="1">Multi-pass membrane protein</topology>
    </subcellularLocation>
</comment>
<dbReference type="GO" id="GO:0016887">
    <property type="term" value="F:ATP hydrolysis activity"/>
    <property type="evidence" value="ECO:0007669"/>
    <property type="project" value="InterPro"/>
</dbReference>
<dbReference type="SUPFAM" id="SSF52540">
    <property type="entry name" value="P-loop containing nucleoside triphosphate hydrolases"/>
    <property type="match status" value="2"/>
</dbReference>
<feature type="domain" description="ABC transmembrane type-1" evidence="12">
    <location>
        <begin position="295"/>
        <end position="576"/>
    </location>
</feature>
<dbReference type="Proteomes" id="UP001152747">
    <property type="component" value="Unassembled WGS sequence"/>
</dbReference>
<dbReference type="FunFam" id="3.40.50.300:FF:000074">
    <property type="entry name" value="Multidrug resistance-associated protein 5 isoform 1"/>
    <property type="match status" value="1"/>
</dbReference>
<dbReference type="FunFam" id="3.40.50.300:FF:000997">
    <property type="entry name" value="Multidrug resistance-associated protein 1"/>
    <property type="match status" value="1"/>
</dbReference>
<keyword evidence="3" id="KW-0813">Transport</keyword>
<keyword evidence="8 10" id="KW-1133">Transmembrane helix</keyword>
<keyword evidence="5" id="KW-0677">Repeat</keyword>
<dbReference type="CDD" id="cd18603">
    <property type="entry name" value="ABC_6TM_MRP1_2_3_6_D2_like"/>
    <property type="match status" value="1"/>
</dbReference>
<feature type="transmembrane region" description="Helical" evidence="10">
    <location>
        <begin position="163"/>
        <end position="183"/>
    </location>
</feature>
<dbReference type="EMBL" id="CANHGI010000005">
    <property type="protein sequence ID" value="CAI5450082.1"/>
    <property type="molecule type" value="Genomic_DNA"/>
</dbReference>
<dbReference type="FunFam" id="1.20.1560.10:FF:000081">
    <property type="entry name" value="Protein CBG24505"/>
    <property type="match status" value="1"/>
</dbReference>
<keyword evidence="6" id="KW-0547">Nucleotide-binding</keyword>
<keyword evidence="9 10" id="KW-0472">Membrane</keyword>
<feature type="domain" description="ABC transmembrane type-1" evidence="12">
    <location>
        <begin position="921"/>
        <end position="1223"/>
    </location>
</feature>
<evidence type="ECO:0000256" key="9">
    <source>
        <dbReference type="ARBA" id="ARBA00023136"/>
    </source>
</evidence>
<comment type="caution">
    <text evidence="13">The sequence shown here is derived from an EMBL/GenBank/DDBJ whole genome shotgun (WGS) entry which is preliminary data.</text>
</comment>
<feature type="transmembrane region" description="Helical" evidence="10">
    <location>
        <begin position="434"/>
        <end position="455"/>
    </location>
</feature>
<sequence>MGGFEDFCGGPNVNPFPTGLPNISVCFQHTLLVWIPTIFFLLTLPFFIAQCKLTGERFAKLPFSFAICFKLLCCALLSLNSIFVWFFVIFSSNSFAAAYFIYPFCWALVFTCTFLLHLVRLRCGVVTSGVQHLTAILFLLSGAPEFYQWCRNLGAATSSEPLGIAYLIYYSILLIYTFALCFADKRNPKEVEKLGAKNPSPELQSSFLNRLTLWWFNSVPFAGYKKDLELEDVFELSERSKTAHLFEMWKGFWEPKRLKYIEENSIWNKDLDEKGPPYPSVIATLFQMFKWEFMLASVLKFTSDTLQFASPFLLQQLLNFVASDHAVFWKGMSLSILMFSTSELRSLILNGYFYIMFRMGTKIQTALTAAVYNKTLILSNSARRSKTVGEIVNLMAIDVERFQMITPQIQQFWSCPYQIAFALIYLFFTLGYSALPGVVIMLIFVPMNIFSSIIVRKWQIEQMRLKDERTKMVNEILNGIKVVKLYAWEIPMEKHVEKIRNQELVLIKKTSMVRNMLDSFNTASPFLVALFSFGTFVLSNPSHELTPQIAFVSLALFNQLRSPMTMIALLIGQAVQAVVSNDRLKEFLVIEELDENAVQKSSHADRSQNAVHVENLFATWDETDETHATLEEVNLCAPRAGLISVVGKVGAGKSSLLNALLGEMTKLRGRIGVSGRVGYVPQQPWIQNMTLRDNITFGRPFDKKKYENVLLACALKSDISILPAGDLTEIGEKGINLSGGQKARVSLARAVYQDLDIYLLDDPLSAVDSHVGRHIFDKVIGPNGLLRSKTRILVTHGLTFTKFSDEILVLSEGCIEESGKYEELLEKRGTFWRFLEEYKSGSGEDEEEDLVRGIEEDLGKIELELKESPKFTTQISKLSEKSPESPETNNKIIEKERIAQGKVEIATYQLYIKAGTYTLSIAFLVLFILNMTCNILRSFWLSAWSDENEPTGLTPDGPGSKMSPNTAQQEAQKMSNGLRLGVYAALGFSEVFCFFLALYALVFVGQKASRNLHAPLIHNLLRSPMSFYDTTPLGRILNRCAKDIETIDMMMPLNFRYLIMCALQVFFTLLVIIISTPLFAIVIVPLGIVYLFFLRFYVPTARQLRRLESVHRSPIYSHFSETIQGAASIRAYNKVTQFCDQSGDKVDTFIRCRYTSLVANRWLAVRLEFVGNCIIFFAALFAVLSKEFGWITQAGIIGVSISYALNITEVLNFAVRQVSEIEANIVSVERVDEYTNTPNEAPWKIEGKTVQTGWPTNGIVKFDKYSTRYREGLDLVLHGISADVMAGEKIGIVGRTGAGKSSFALALFRMIEAAEGRIIIDGIDVSEIGLHDLRSNITIIPQDPVLFSGSLRFNLDPFSTYSDDELWTALELAHLKSFAMTLTNGLEYAISEAGENLSVGQRQLVALARALLRHTKVLVLDEATAAVDVATDSLIQETIRTEFRNCTVFTIAHRLNTIMDYDRIMVLDKGSIIEFDSPDTLMADKNSVFAKMVADSASNQKS</sequence>
<evidence type="ECO:0000256" key="8">
    <source>
        <dbReference type="ARBA" id="ARBA00022989"/>
    </source>
</evidence>
<accession>A0A9P1ITU9</accession>
<dbReference type="PANTHER" id="PTHR24223">
    <property type="entry name" value="ATP-BINDING CASSETTE SUB-FAMILY C"/>
    <property type="match status" value="1"/>
</dbReference>
<dbReference type="CDD" id="cd03244">
    <property type="entry name" value="ABCC_MRP_domain2"/>
    <property type="match status" value="1"/>
</dbReference>
<feature type="transmembrane region" description="Helical" evidence="10">
    <location>
        <begin position="411"/>
        <end position="428"/>
    </location>
</feature>
<dbReference type="InterPro" id="IPR036640">
    <property type="entry name" value="ABC1_TM_sf"/>
</dbReference>
<dbReference type="PROSITE" id="PS00211">
    <property type="entry name" value="ABC_TRANSPORTER_1"/>
    <property type="match status" value="2"/>
</dbReference>
<evidence type="ECO:0000256" key="2">
    <source>
        <dbReference type="ARBA" id="ARBA00009726"/>
    </source>
</evidence>
<evidence type="ECO:0000313" key="13">
    <source>
        <dbReference type="EMBL" id="CAI5450082.1"/>
    </source>
</evidence>
<dbReference type="InterPro" id="IPR003439">
    <property type="entry name" value="ABC_transporter-like_ATP-bd"/>
</dbReference>
<evidence type="ECO:0000256" key="7">
    <source>
        <dbReference type="ARBA" id="ARBA00022840"/>
    </source>
</evidence>
<dbReference type="InterPro" id="IPR011527">
    <property type="entry name" value="ABC1_TM_dom"/>
</dbReference>
<name>A0A9P1ITU9_9PELO</name>
<dbReference type="InterPro" id="IPR027417">
    <property type="entry name" value="P-loop_NTPase"/>
</dbReference>
<dbReference type="PROSITE" id="PS50929">
    <property type="entry name" value="ABC_TM1F"/>
    <property type="match status" value="2"/>
</dbReference>
<feature type="transmembrane region" description="Helical" evidence="10">
    <location>
        <begin position="982"/>
        <end position="1004"/>
    </location>
</feature>
<comment type="similarity">
    <text evidence="2">Belongs to the ABC transporter superfamily. ABCC family. Conjugate transporter (TC 3.A.1.208) subfamily.</text>
</comment>
<dbReference type="CDD" id="cd18595">
    <property type="entry name" value="ABC_6TM_MRP1_2_3_6_D1_like"/>
    <property type="match status" value="1"/>
</dbReference>
<evidence type="ECO:0000256" key="5">
    <source>
        <dbReference type="ARBA" id="ARBA00022737"/>
    </source>
</evidence>
<feature type="transmembrane region" description="Helical" evidence="10">
    <location>
        <begin position="917"/>
        <end position="940"/>
    </location>
</feature>
<dbReference type="OrthoDB" id="6500128at2759"/>
<dbReference type="GO" id="GO:0016020">
    <property type="term" value="C:membrane"/>
    <property type="evidence" value="ECO:0007669"/>
    <property type="project" value="InterPro"/>
</dbReference>
<keyword evidence="4 10" id="KW-0812">Transmembrane</keyword>
<feature type="transmembrane region" description="Helical" evidence="10">
    <location>
        <begin position="123"/>
        <end position="143"/>
    </location>
</feature>
<protein>
    <submittedName>
        <fullName evidence="13">Uncharacterized protein</fullName>
    </submittedName>
</protein>
<organism evidence="13 14">
    <name type="scientific">Caenorhabditis angaria</name>
    <dbReference type="NCBI Taxonomy" id="860376"/>
    <lineage>
        <taxon>Eukaryota</taxon>
        <taxon>Metazoa</taxon>
        <taxon>Ecdysozoa</taxon>
        <taxon>Nematoda</taxon>
        <taxon>Chromadorea</taxon>
        <taxon>Rhabditida</taxon>
        <taxon>Rhabditina</taxon>
        <taxon>Rhabditomorpha</taxon>
        <taxon>Rhabditoidea</taxon>
        <taxon>Rhabditidae</taxon>
        <taxon>Peloderinae</taxon>
        <taxon>Caenorhabditis</taxon>
    </lineage>
</organism>
<evidence type="ECO:0000256" key="10">
    <source>
        <dbReference type="SAM" id="Phobius"/>
    </source>
</evidence>
<dbReference type="SUPFAM" id="SSF90123">
    <property type="entry name" value="ABC transporter transmembrane region"/>
    <property type="match status" value="2"/>
</dbReference>
<evidence type="ECO:0000259" key="11">
    <source>
        <dbReference type="PROSITE" id="PS50893"/>
    </source>
</evidence>
<dbReference type="Gene3D" id="1.20.1560.10">
    <property type="entry name" value="ABC transporter type 1, transmembrane domain"/>
    <property type="match status" value="2"/>
</dbReference>
<dbReference type="PANTHER" id="PTHR24223:SF434">
    <property type="entry name" value="MULTIDRUG RESISTANCE PROTEIN MRP-7"/>
    <property type="match status" value="1"/>
</dbReference>
<evidence type="ECO:0000256" key="6">
    <source>
        <dbReference type="ARBA" id="ARBA00022741"/>
    </source>
</evidence>
<dbReference type="InterPro" id="IPR003593">
    <property type="entry name" value="AAA+_ATPase"/>
</dbReference>